<gene>
    <name evidence="2" type="ORF">SLS56_011747</name>
</gene>
<organism evidence="2 3">
    <name type="scientific">Neofusicoccum ribis</name>
    <dbReference type="NCBI Taxonomy" id="45134"/>
    <lineage>
        <taxon>Eukaryota</taxon>
        <taxon>Fungi</taxon>
        <taxon>Dikarya</taxon>
        <taxon>Ascomycota</taxon>
        <taxon>Pezizomycotina</taxon>
        <taxon>Dothideomycetes</taxon>
        <taxon>Dothideomycetes incertae sedis</taxon>
        <taxon>Botryosphaeriales</taxon>
        <taxon>Botryosphaeriaceae</taxon>
        <taxon>Neofusicoccum</taxon>
    </lineage>
</organism>
<dbReference type="SUPFAM" id="SSF52374">
    <property type="entry name" value="Nucleotidylyl transferase"/>
    <property type="match status" value="1"/>
</dbReference>
<feature type="compositionally biased region" description="Basic and acidic residues" evidence="1">
    <location>
        <begin position="56"/>
        <end position="92"/>
    </location>
</feature>
<proteinExistence type="predicted"/>
<dbReference type="EMBL" id="JAJVDC020000304">
    <property type="protein sequence ID" value="KAL1615596.1"/>
    <property type="molecule type" value="Genomic_DNA"/>
</dbReference>
<name>A0ABR3SAS6_9PEZI</name>
<reference evidence="2 3" key="1">
    <citation type="submission" date="2024-02" db="EMBL/GenBank/DDBJ databases">
        <title>De novo assembly and annotation of 12 fungi associated with fruit tree decline syndrome in Ontario, Canada.</title>
        <authorList>
            <person name="Sulman M."/>
            <person name="Ellouze W."/>
            <person name="Ilyukhin E."/>
        </authorList>
    </citation>
    <scope>NUCLEOTIDE SEQUENCE [LARGE SCALE GENOMIC DNA]</scope>
    <source>
        <strain evidence="2 3">M1-105</strain>
    </source>
</reference>
<feature type="compositionally biased region" description="Low complexity" evidence="1">
    <location>
        <begin position="93"/>
        <end position="138"/>
    </location>
</feature>
<evidence type="ECO:0008006" key="4">
    <source>
        <dbReference type="Google" id="ProtNLM"/>
    </source>
</evidence>
<evidence type="ECO:0000313" key="2">
    <source>
        <dbReference type="EMBL" id="KAL1615596.1"/>
    </source>
</evidence>
<accession>A0ABR3SAS6</accession>
<dbReference type="Gene3D" id="3.40.50.620">
    <property type="entry name" value="HUPs"/>
    <property type="match status" value="1"/>
</dbReference>
<evidence type="ECO:0000313" key="3">
    <source>
        <dbReference type="Proteomes" id="UP001521116"/>
    </source>
</evidence>
<comment type="caution">
    <text evidence="2">The sequence shown here is derived from an EMBL/GenBank/DDBJ whole genome shotgun (WGS) entry which is preliminary data.</text>
</comment>
<dbReference type="PANTHER" id="PTHR31285">
    <property type="entry name" value="NICOTINAMIDE MONONUCLEOTIDE ADENYLYLTRANSFERASE"/>
    <property type="match status" value="1"/>
</dbReference>
<sequence length="543" mass="59586">MAESKETKERHAPHDIATRVQALTLKVNGFSDKEILEQTGVASRTIRHIYSRARKRGFDPDASKKIELKHIEDGKRTGRPRKDANATPKKPDAQQPAQQQREPPLEGQQPLPQSPLQQPDDQQQQQQHPDQPQQQQKYAPPPQPQHSSIYVPRQLMSFDAPSEQEGHEPQQGDGDVHMDEADIDVRLREGLGQELNHPEHSIPMDPAVVGESAARSEAISPAPFRSFPATLLPMADMAARLASVRALLPELESALHTFASSPSAFRIVRTVNPAASSPQPPKTLYILDSSFNPPSIAHLALTTSAVTRPIIKDPNPHRLLLLFSTHNADKAPSPASFKHRLAMMTLFAEDLSADLAQTSSAFSSRTDVAIDIGLTKKPYYTDKSTAITTADQNPYPSNPTHVHLIGYDTVTRLLAAKYYPGHSPPLSALAPYFDAGHKILVTLRPSDPSDSSSQEFGTTEQQIGFIQGLANGSLQKEGFKPEWAGQVDFLVGQEGIGVSSTRIRQAAKRHNWEELETLCTPGVAASLKELRLYGEDARGARTA</sequence>
<evidence type="ECO:0000256" key="1">
    <source>
        <dbReference type="SAM" id="MobiDB-lite"/>
    </source>
</evidence>
<keyword evidence="3" id="KW-1185">Reference proteome</keyword>
<dbReference type="PANTHER" id="PTHR31285:SF0">
    <property type="entry name" value="NICOTINAMIDE MONONUCLEOTIDE ADENYLYLTRANSFERASE"/>
    <property type="match status" value="1"/>
</dbReference>
<dbReference type="InterPro" id="IPR014729">
    <property type="entry name" value="Rossmann-like_a/b/a_fold"/>
</dbReference>
<protein>
    <recommendedName>
        <fullName evidence="4">Nicotinamide-nucleotide adenylyltransferase</fullName>
    </recommendedName>
</protein>
<dbReference type="Proteomes" id="UP001521116">
    <property type="component" value="Unassembled WGS sequence"/>
</dbReference>
<feature type="region of interest" description="Disordered" evidence="1">
    <location>
        <begin position="51"/>
        <end position="148"/>
    </location>
</feature>